<proteinExistence type="predicted"/>
<evidence type="ECO:0000313" key="3">
    <source>
        <dbReference type="EMBL" id="OBG36354.1"/>
    </source>
</evidence>
<dbReference type="PANTHER" id="PTHR42912">
    <property type="entry name" value="METHYLTRANSFERASE"/>
    <property type="match status" value="1"/>
</dbReference>
<accession>A0ABD6NYT6</accession>
<sequence>MPPYRDVAAFDDRAPGYDHGWRGRLHHEIAERTADLAVSASGSASRVLDVGCGTGHLLRTLSRRYPRARKLCGVDPAPRMIATARSFGGDDRLSFEVGVAEQLGYPDGAFDLVVSSTSFDHWTDQQAGLRECARVLRPGGQLVLVDQFSWWLLPTLATSRRGKARTRGRANDLLLRAGFDVPHWHRVCAVIINGVAATRRASPPASRL</sequence>
<dbReference type="GO" id="GO:0008168">
    <property type="term" value="F:methyltransferase activity"/>
    <property type="evidence" value="ECO:0007669"/>
    <property type="project" value="UniProtKB-KW"/>
</dbReference>
<evidence type="ECO:0000259" key="2">
    <source>
        <dbReference type="Pfam" id="PF08241"/>
    </source>
</evidence>
<dbReference type="Gene3D" id="3.40.50.150">
    <property type="entry name" value="Vaccinia Virus protein VP39"/>
    <property type="match status" value="1"/>
</dbReference>
<dbReference type="InterPro" id="IPR050508">
    <property type="entry name" value="Methyltransf_Superfamily"/>
</dbReference>
<dbReference type="PANTHER" id="PTHR42912:SF93">
    <property type="entry name" value="N6-ADENOSINE-METHYLTRANSFERASE TMT1A"/>
    <property type="match status" value="1"/>
</dbReference>
<dbReference type="InterPro" id="IPR029063">
    <property type="entry name" value="SAM-dependent_MTases_sf"/>
</dbReference>
<protein>
    <recommendedName>
        <fullName evidence="2">Methyltransferase type 11 domain-containing protein</fullName>
    </recommendedName>
</protein>
<dbReference type="AlphaFoldDB" id="A0ABD6NYT6"/>
<gene>
    <name evidence="3" type="ORF">A5672_20070</name>
</gene>
<organism evidence="3 4">
    <name type="scientific">Mycobacterium alsense</name>
    <dbReference type="NCBI Taxonomy" id="324058"/>
    <lineage>
        <taxon>Bacteria</taxon>
        <taxon>Bacillati</taxon>
        <taxon>Actinomycetota</taxon>
        <taxon>Actinomycetes</taxon>
        <taxon>Mycobacteriales</taxon>
        <taxon>Mycobacteriaceae</taxon>
        <taxon>Mycobacterium</taxon>
    </lineage>
</organism>
<comment type="caution">
    <text evidence="3">The sequence shown here is derived from an EMBL/GenBank/DDBJ whole genome shotgun (WGS) entry which is preliminary data.</text>
</comment>
<name>A0ABD6NYT6_9MYCO</name>
<dbReference type="EMBL" id="LZIT01000187">
    <property type="protein sequence ID" value="OBG36354.1"/>
    <property type="molecule type" value="Genomic_DNA"/>
</dbReference>
<dbReference type="CDD" id="cd02440">
    <property type="entry name" value="AdoMet_MTases"/>
    <property type="match status" value="1"/>
</dbReference>
<dbReference type="SUPFAM" id="SSF53335">
    <property type="entry name" value="S-adenosyl-L-methionine-dependent methyltransferases"/>
    <property type="match status" value="1"/>
</dbReference>
<dbReference type="Pfam" id="PF08241">
    <property type="entry name" value="Methyltransf_11"/>
    <property type="match status" value="1"/>
</dbReference>
<evidence type="ECO:0000256" key="1">
    <source>
        <dbReference type="ARBA" id="ARBA00022603"/>
    </source>
</evidence>
<keyword evidence="1" id="KW-0808">Transferase</keyword>
<dbReference type="Proteomes" id="UP000092086">
    <property type="component" value="Unassembled WGS sequence"/>
</dbReference>
<dbReference type="GO" id="GO:0032259">
    <property type="term" value="P:methylation"/>
    <property type="evidence" value="ECO:0007669"/>
    <property type="project" value="UniProtKB-KW"/>
</dbReference>
<evidence type="ECO:0000313" key="4">
    <source>
        <dbReference type="Proteomes" id="UP000092086"/>
    </source>
</evidence>
<dbReference type="RefSeq" id="WP_068210936.1">
    <property type="nucleotide sequence ID" value="NZ_LZIT01000187.1"/>
</dbReference>
<dbReference type="InterPro" id="IPR013216">
    <property type="entry name" value="Methyltransf_11"/>
</dbReference>
<reference evidence="3 4" key="1">
    <citation type="submission" date="2016-06" db="EMBL/GenBank/DDBJ databases">
        <authorList>
            <person name="Sutton G."/>
            <person name="Brinkac L."/>
            <person name="Sanka R."/>
            <person name="Adams M."/>
            <person name="Lau E."/>
            <person name="Sam S."/>
            <person name="Sreng N."/>
            <person name="Him V."/>
            <person name="Kerleguer A."/>
            <person name="Cheng S."/>
        </authorList>
    </citation>
    <scope>NUCLEOTIDE SEQUENCE [LARGE SCALE GENOMIC DNA]</scope>
    <source>
        <strain evidence="3 4">E2978</strain>
    </source>
</reference>
<feature type="domain" description="Methyltransferase type 11" evidence="2">
    <location>
        <begin position="48"/>
        <end position="144"/>
    </location>
</feature>
<keyword evidence="1" id="KW-0489">Methyltransferase</keyword>